<dbReference type="Gene3D" id="3.40.980.10">
    <property type="entry name" value="MoaB/Mog-like domain"/>
    <property type="match status" value="1"/>
</dbReference>
<dbReference type="SUPFAM" id="SSF53218">
    <property type="entry name" value="Molybdenum cofactor biosynthesis proteins"/>
    <property type="match status" value="1"/>
</dbReference>
<sequence>MQFGLMIIGDEILHGSRQDKHFAFFKQLLESRGLQLAWVQYLPDSRALLTRQLQRSFADGGAVFITGGIGATPDDHTRQAAAAALGLPLQRHPEALSLIEERTLAMGETLTSPGHAQRAKMADFAAGVDLIPNPFNRIAGFAVQQHYFLPGFPQMAHPMAEWVLGTHYQAHFHQTARRQCSALIEGLPESAIGPLMDDIETRWPDIKTFSLPTIRDDQPGLSGAARYRLEFGLKAEGAACALLSEAWAYAEQALRQLGASEITPLND</sequence>
<feature type="domain" description="MoaB/Mog" evidence="1">
    <location>
        <begin position="4"/>
        <end position="171"/>
    </location>
</feature>
<evidence type="ECO:0000313" key="3">
    <source>
        <dbReference type="Proteomes" id="UP000653156"/>
    </source>
</evidence>
<dbReference type="PANTHER" id="PTHR13939">
    <property type="entry name" value="NICOTINAMIDE-NUCLEOTIDE AMIDOHYDROLASE PNCC"/>
    <property type="match status" value="1"/>
</dbReference>
<protein>
    <submittedName>
        <fullName evidence="2">Competence/damage-inducible protein A</fullName>
    </submittedName>
</protein>
<dbReference type="RefSeq" id="WP_230338167.1">
    <property type="nucleotide sequence ID" value="NZ_CP069798.1"/>
</dbReference>
<organism evidence="2 3">
    <name type="scientific">Paralysiella testudinis</name>
    <dbReference type="NCBI Taxonomy" id="2809020"/>
    <lineage>
        <taxon>Bacteria</taxon>
        <taxon>Pseudomonadati</taxon>
        <taxon>Pseudomonadota</taxon>
        <taxon>Betaproteobacteria</taxon>
        <taxon>Neisseriales</taxon>
        <taxon>Neisseriaceae</taxon>
        <taxon>Paralysiella</taxon>
    </lineage>
</organism>
<reference evidence="2" key="1">
    <citation type="submission" date="2021-02" db="EMBL/GenBank/DDBJ databases">
        <title>Neisseriaceae sp. 26B isolated from the cloaca of a Common Toad-headed Turtle (Mesoclemmys nasuta).</title>
        <authorList>
            <person name="Spergser J."/>
            <person name="Busse H.-J."/>
        </authorList>
    </citation>
    <scope>NUCLEOTIDE SEQUENCE</scope>
    <source>
        <strain evidence="2">26B</strain>
    </source>
</reference>
<dbReference type="InterPro" id="IPR036425">
    <property type="entry name" value="MoaB/Mog-like_dom_sf"/>
</dbReference>
<dbReference type="Pfam" id="PF00994">
    <property type="entry name" value="MoCF_biosynth"/>
    <property type="match status" value="1"/>
</dbReference>
<dbReference type="InterPro" id="IPR050101">
    <property type="entry name" value="CinA"/>
</dbReference>
<accession>A0A892ZH28</accession>
<dbReference type="Proteomes" id="UP000653156">
    <property type="component" value="Chromosome"/>
</dbReference>
<dbReference type="PANTHER" id="PTHR13939:SF0">
    <property type="entry name" value="NMN AMIDOHYDROLASE-LIKE PROTEIN YFAY"/>
    <property type="match status" value="1"/>
</dbReference>
<dbReference type="InterPro" id="IPR001453">
    <property type="entry name" value="MoaB/Mog_dom"/>
</dbReference>
<proteinExistence type="predicted"/>
<keyword evidence="3" id="KW-1185">Reference proteome</keyword>
<dbReference type="CDD" id="cd00885">
    <property type="entry name" value="cinA"/>
    <property type="match status" value="1"/>
</dbReference>
<dbReference type="AlphaFoldDB" id="A0A892ZH28"/>
<evidence type="ECO:0000313" key="2">
    <source>
        <dbReference type="EMBL" id="QRQ80874.1"/>
    </source>
</evidence>
<dbReference type="KEGG" id="ptes:JQU52_08960"/>
<name>A0A892ZH28_9NEIS</name>
<evidence type="ECO:0000259" key="1">
    <source>
        <dbReference type="SMART" id="SM00852"/>
    </source>
</evidence>
<dbReference type="SMART" id="SM00852">
    <property type="entry name" value="MoCF_biosynth"/>
    <property type="match status" value="1"/>
</dbReference>
<gene>
    <name evidence="2" type="ORF">JQU52_08960</name>
</gene>
<dbReference type="EMBL" id="CP069798">
    <property type="protein sequence ID" value="QRQ80874.1"/>
    <property type="molecule type" value="Genomic_DNA"/>
</dbReference>